<accession>A0A5E4NCL6</accession>
<evidence type="ECO:0000313" key="2">
    <source>
        <dbReference type="Proteomes" id="UP000325440"/>
    </source>
</evidence>
<dbReference type="Proteomes" id="UP000325440">
    <property type="component" value="Unassembled WGS sequence"/>
</dbReference>
<dbReference type="EMBL" id="CABPRJ010001909">
    <property type="protein sequence ID" value="VVC40876.1"/>
    <property type="molecule type" value="Genomic_DNA"/>
</dbReference>
<proteinExistence type="predicted"/>
<dbReference type="OrthoDB" id="1101576at2759"/>
<evidence type="ECO:0000313" key="1">
    <source>
        <dbReference type="EMBL" id="VVC40876.1"/>
    </source>
</evidence>
<dbReference type="PANTHER" id="PTHR45913:SF19">
    <property type="entry name" value="LOW QUALITY PROTEIN: ZINC FINGER BED DOMAIN-CONTAINING PROTEIN 5-LIKE"/>
    <property type="match status" value="1"/>
</dbReference>
<name>A0A5E4NCL6_9HEMI</name>
<organism evidence="1 2">
    <name type="scientific">Cinara cedri</name>
    <dbReference type="NCBI Taxonomy" id="506608"/>
    <lineage>
        <taxon>Eukaryota</taxon>
        <taxon>Metazoa</taxon>
        <taxon>Ecdysozoa</taxon>
        <taxon>Arthropoda</taxon>
        <taxon>Hexapoda</taxon>
        <taxon>Insecta</taxon>
        <taxon>Pterygota</taxon>
        <taxon>Neoptera</taxon>
        <taxon>Paraneoptera</taxon>
        <taxon>Hemiptera</taxon>
        <taxon>Sternorrhyncha</taxon>
        <taxon>Aphidomorpha</taxon>
        <taxon>Aphidoidea</taxon>
        <taxon>Aphididae</taxon>
        <taxon>Lachninae</taxon>
        <taxon>Cinara</taxon>
    </lineage>
</organism>
<sequence length="198" mass="22211">MDTWFRTGSCRKTKLSNDEGTSSSGTTSSEIVDVSSLNITKKTKIYFRKYNPDFLKIGFVFFGTEEEPMPQCKKNLSMTKSVMEKSSKQNITSTQVSYELSLLIAKKGSAHTVGEELIIPTAKIISNVLFDEKCTKKINEIPLSNTTVKRRIDEMSENVKIAIITVLKQSEYISLQLDESTDVAGQANLLAFVRFELN</sequence>
<dbReference type="PANTHER" id="PTHR45913">
    <property type="entry name" value="EPM2A-INTERACTING PROTEIN 1"/>
    <property type="match status" value="1"/>
</dbReference>
<feature type="non-terminal residue" evidence="1">
    <location>
        <position position="198"/>
    </location>
</feature>
<protein>
    <submittedName>
        <fullName evidence="1">Uncharacterized protein</fullName>
    </submittedName>
</protein>
<gene>
    <name evidence="1" type="ORF">CINCED_3A020634</name>
</gene>
<keyword evidence="2" id="KW-1185">Reference proteome</keyword>
<reference evidence="1 2" key="1">
    <citation type="submission" date="2019-08" db="EMBL/GenBank/DDBJ databases">
        <authorList>
            <person name="Alioto T."/>
            <person name="Alioto T."/>
            <person name="Gomez Garrido J."/>
        </authorList>
    </citation>
    <scope>NUCLEOTIDE SEQUENCE [LARGE SCALE GENOMIC DNA]</scope>
</reference>
<dbReference type="AlphaFoldDB" id="A0A5E4NCL6"/>